<feature type="region of interest" description="Disordered" evidence="1">
    <location>
        <begin position="592"/>
        <end position="625"/>
    </location>
</feature>
<evidence type="ECO:0000313" key="3">
    <source>
        <dbReference type="EMBL" id="CCD12630.1"/>
    </source>
</evidence>
<feature type="region of interest" description="Disordered" evidence="1">
    <location>
        <begin position="44"/>
        <end position="68"/>
    </location>
</feature>
<keyword evidence="2" id="KW-1133">Transmembrane helix</keyword>
<feature type="region of interest" description="Disordered" evidence="1">
    <location>
        <begin position="323"/>
        <end position="343"/>
    </location>
</feature>
<keyword evidence="4" id="KW-1185">Reference proteome</keyword>
<keyword evidence="2" id="KW-0812">Transmembrane</keyword>
<keyword evidence="2" id="KW-0472">Membrane</keyword>
<dbReference type="EMBL" id="CAEQ01000815">
    <property type="protein sequence ID" value="CCD12630.1"/>
    <property type="molecule type" value="Genomic_DNA"/>
</dbReference>
<comment type="caution">
    <text evidence="3">The sequence shown here is derived from an EMBL/GenBank/DDBJ whole genome shotgun (WGS) entry which is preliminary data.</text>
</comment>
<gene>
    <name evidence="3" type="ORF">TCIL3000_0_34920</name>
</gene>
<dbReference type="OMA" id="WRWADAS"/>
<accession>F9W627</accession>
<evidence type="ECO:0000256" key="1">
    <source>
        <dbReference type="SAM" id="MobiDB-lite"/>
    </source>
</evidence>
<name>F9W627_TRYCI</name>
<organism evidence="3 4">
    <name type="scientific">Trypanosoma congolense (strain IL3000)</name>
    <dbReference type="NCBI Taxonomy" id="1068625"/>
    <lineage>
        <taxon>Eukaryota</taxon>
        <taxon>Discoba</taxon>
        <taxon>Euglenozoa</taxon>
        <taxon>Kinetoplastea</taxon>
        <taxon>Metakinetoplastina</taxon>
        <taxon>Trypanosomatida</taxon>
        <taxon>Trypanosomatidae</taxon>
        <taxon>Trypanosoma</taxon>
        <taxon>Nannomonas</taxon>
    </lineage>
</organism>
<dbReference type="VEuPathDB" id="TriTrypDB:TcIL3000_0_34920"/>
<protein>
    <submittedName>
        <fullName evidence="3">WGS project CAEQ00000000 data, annotated contig 1417</fullName>
    </submittedName>
</protein>
<reference evidence="3 4" key="2">
    <citation type="journal article" date="2012" name="Proc. Natl. Acad. Sci. U.S.A.">
        <title>Antigenic diversity is generated by distinct evolutionary mechanisms in African trypanosome species.</title>
        <authorList>
            <person name="Jackson A.P."/>
            <person name="Berry A."/>
            <person name="Aslett M."/>
            <person name="Allison H.C."/>
            <person name="Burton P."/>
            <person name="Vavrova-Anderson J."/>
            <person name="Brown R."/>
            <person name="Browne H."/>
            <person name="Corton N."/>
            <person name="Hauser H."/>
            <person name="Gamble J."/>
            <person name="Gilderthorp R."/>
            <person name="Marcello L."/>
            <person name="McQuillan J."/>
            <person name="Otto T.D."/>
            <person name="Quail M.A."/>
            <person name="Sanders M.J."/>
            <person name="van Tonder A."/>
            <person name="Ginger M.L."/>
            <person name="Field M.C."/>
            <person name="Barry J.D."/>
            <person name="Hertz-Fowler C."/>
            <person name="Berriman M."/>
        </authorList>
    </citation>
    <scope>NUCLEOTIDE SEQUENCE [LARGE SCALE GENOMIC DNA]</scope>
    <source>
        <strain evidence="3 4">IL3000</strain>
    </source>
</reference>
<feature type="compositionally biased region" description="Basic and acidic residues" evidence="1">
    <location>
        <begin position="595"/>
        <end position="618"/>
    </location>
</feature>
<evidence type="ECO:0000313" key="4">
    <source>
        <dbReference type="Proteomes" id="UP000000702"/>
    </source>
</evidence>
<sequence length="1191" mass="133619">MHKNVRCIRVCIEILNFSLSFIFFSGSSMLRALFISSPEQCDQQKMDADSESSASQYGLNIRKGDGNSEEGRSFLRLRTVASQPTGLSDVSVSRGMRSGRKSCNDHVPLFPNTHEPSNIVLEPYPNRRIRSVCAARGMLVTAHRNGLRIYRQRYLKSTDTCVGGVSSGAFGGRAGGGATLKDLRTGIWESVDFRDNFHLQDAYLCTSADCVFRRNRVLPLKWNRYVAAACGCDRTRYSVCVLSTGAHFLLHHELHSNNRIMALNFALVAMEAALDCKRYQPFVVSIDEIGEIVLFDVERDCAIRLTTCCSAADNSFEVTAPNLQSKGEMSRGTRDTSQSNTSGDVGEEILRALGDGSFQESPYRFEVGVASNVCLVGPCQVLCKQCGNHYSSTPGVLLLSLYVSSHAHGEADQMELQVHHLRLVYNCVSRRATVLSETPIIRESAPKHVCDIGSALVSLPPAPGMSTSVLIGRPRLRFWRLSGCAGKLLQAHRVYRDRDGSGKGVRAHQEYFVRVVPLGRHVLQFDLATSWLCTAALTENDVVLLLGEDPEPVKSVSAKEGFKEEIEDKEVLMSPEERDLLNAWLDQVEQPAEVAKVESTKPPDRERDQQHHAKENSRESVTSLKTPLLSITDSSPCFTVLMVLANPAGDGATPVKRDNEDSRSRQLLWMALSNELLFHRGDKEMIYSIKLPFLWLAEPARLRDNNQRVDPSSFKTLNYESPGWLDSALSSGYLFNLNIARPLMTAVYTLAGESELDEPALPIVDHRSRHDETEGFDLEATKDEGELSVRSPSVVTVDIDTNGSAITRRRRRRKITRSGGSVASMSHCGVEGTLTRVGFENDYDDNTRRAYLEGERQKFLVAYGEAEQNGFSSPVCSMDSVIQAEQLVLADEPQQRNAIMYEWGDIHDQLYIKFMAEVSSLGGNADAGPSHSGPNEQHILAGKPYWFSARMLQHRSIIKDIDNCTHSAGFMRVFRKLFNGRRHTRESAGVFDLSSFFSTKVVPQELLDIQDKDRCDFEMADLQATFERDMKGLVAEDTVTIFENEELMEVGGRGRYRWMSHKTFPFDDERGGVVDIAVLNANAALGSEERWKWADEGEELTLPRHVGFKLAHKRLQQWTIGEWMYALRWPSKAEEQQGTFDWSSNNASGIAKVRRRRLTRKRVNVVIEAEREKRTQRHLKEMEELRKDLGL</sequence>
<proteinExistence type="predicted"/>
<dbReference type="Proteomes" id="UP000000702">
    <property type="component" value="Unassembled WGS sequence"/>
</dbReference>
<dbReference type="AlphaFoldDB" id="F9W627"/>
<reference evidence="4" key="1">
    <citation type="submission" date="2011-07" db="EMBL/GenBank/DDBJ databases">
        <title>Divergent evolution of antigenic variation in African trypanosomes.</title>
        <authorList>
            <person name="Jackson A.P."/>
            <person name="Berry A."/>
            <person name="Allison H.C."/>
            <person name="Burton P."/>
            <person name="Anderson J."/>
            <person name="Aslett M."/>
            <person name="Brown R."/>
            <person name="Corton N."/>
            <person name="Harris D."/>
            <person name="Hauser H."/>
            <person name="Gamble J."/>
            <person name="Gilderthorp R."/>
            <person name="McQuillan J."/>
            <person name="Quail M.A."/>
            <person name="Sanders M."/>
            <person name="Van Tonder A."/>
            <person name="Ginger M.L."/>
            <person name="Donelson J.E."/>
            <person name="Field M.C."/>
            <person name="Barry J.D."/>
            <person name="Berriman M."/>
            <person name="Hertz-Fowler C."/>
        </authorList>
    </citation>
    <scope>NUCLEOTIDE SEQUENCE [LARGE SCALE GENOMIC DNA]</scope>
    <source>
        <strain evidence="4">IL3000</strain>
    </source>
</reference>
<feature type="transmembrane region" description="Helical" evidence="2">
    <location>
        <begin position="12"/>
        <end position="34"/>
    </location>
</feature>
<evidence type="ECO:0000256" key="2">
    <source>
        <dbReference type="SAM" id="Phobius"/>
    </source>
</evidence>